<dbReference type="EMBL" id="ML210191">
    <property type="protein sequence ID" value="TFK25054.1"/>
    <property type="molecule type" value="Genomic_DNA"/>
</dbReference>
<feature type="compositionally biased region" description="Low complexity" evidence="1">
    <location>
        <begin position="330"/>
        <end position="347"/>
    </location>
</feature>
<dbReference type="InterPro" id="IPR009686">
    <property type="entry name" value="Senescence/spartin_C"/>
</dbReference>
<evidence type="ECO:0000256" key="1">
    <source>
        <dbReference type="SAM" id="MobiDB-lite"/>
    </source>
</evidence>
<dbReference type="InterPro" id="IPR045036">
    <property type="entry name" value="Spartin-like"/>
</dbReference>
<dbReference type="OrthoDB" id="20821at2759"/>
<feature type="region of interest" description="Disordered" evidence="1">
    <location>
        <begin position="314"/>
        <end position="382"/>
    </location>
</feature>
<dbReference type="AlphaFoldDB" id="A0A5C3KXC8"/>
<protein>
    <recommendedName>
        <fullName evidence="2">Senescence domain-containing protein</fullName>
    </recommendedName>
</protein>
<dbReference type="GO" id="GO:0051301">
    <property type="term" value="P:cell division"/>
    <property type="evidence" value="ECO:0007669"/>
    <property type="project" value="TreeGrafter"/>
</dbReference>
<keyword evidence="4" id="KW-1185">Reference proteome</keyword>
<sequence>MSNAFALLVLDNAQLTQAGHTDIGRLALECVTVAHPDSLSANDRDVYLVLRLNATETPLDPERAVVRIDRPDLRTYRFHGTQLDPIELNLAFPLNPSNPLGYTEDLDTFESILMTTSEKSLGSVKIGGVAKGDKDFRGQLVMMDEKTGEIVGQVEDRFRIREDPVMHTRGHEDDAVVIEVAEETDAESDANALQAFARIVPPDEQNWITKGATVVSQAISITTNLVVTTISSASNYYINHASPSPHHSGASTPITKDGSPPALPPRPRALVFLTSESTRKNLGKVHAVTGEAVKVSGKTVKFIDGMIRRAIGSKPKRERGAWLRPQAQGPNPVSPSNSQSSSASGSLSPPPYSSVGGTALPPRRSSSPAVPPPLPPRERLSTKDKVLISADLILSTIDHSTRQLLDVGTDTAGKVVHHKYGQEAAESTVLMANSARNVGLVYVDMRGIGRRALLKRAGKVYVKSKLASKDKEADLQQVAPTTKQ</sequence>
<reference evidence="3 4" key="1">
    <citation type="journal article" date="2019" name="Nat. Ecol. Evol.">
        <title>Megaphylogeny resolves global patterns of mushroom evolution.</title>
        <authorList>
            <person name="Varga T."/>
            <person name="Krizsan K."/>
            <person name="Foldi C."/>
            <person name="Dima B."/>
            <person name="Sanchez-Garcia M."/>
            <person name="Sanchez-Ramirez S."/>
            <person name="Szollosi G.J."/>
            <person name="Szarkandi J.G."/>
            <person name="Papp V."/>
            <person name="Albert L."/>
            <person name="Andreopoulos W."/>
            <person name="Angelini C."/>
            <person name="Antonin V."/>
            <person name="Barry K.W."/>
            <person name="Bougher N.L."/>
            <person name="Buchanan P."/>
            <person name="Buyck B."/>
            <person name="Bense V."/>
            <person name="Catcheside P."/>
            <person name="Chovatia M."/>
            <person name="Cooper J."/>
            <person name="Damon W."/>
            <person name="Desjardin D."/>
            <person name="Finy P."/>
            <person name="Geml J."/>
            <person name="Haridas S."/>
            <person name="Hughes K."/>
            <person name="Justo A."/>
            <person name="Karasinski D."/>
            <person name="Kautmanova I."/>
            <person name="Kiss B."/>
            <person name="Kocsube S."/>
            <person name="Kotiranta H."/>
            <person name="LaButti K.M."/>
            <person name="Lechner B.E."/>
            <person name="Liimatainen K."/>
            <person name="Lipzen A."/>
            <person name="Lukacs Z."/>
            <person name="Mihaltcheva S."/>
            <person name="Morgado L.N."/>
            <person name="Niskanen T."/>
            <person name="Noordeloos M.E."/>
            <person name="Ohm R.A."/>
            <person name="Ortiz-Santana B."/>
            <person name="Ovrebo C."/>
            <person name="Racz N."/>
            <person name="Riley R."/>
            <person name="Savchenko A."/>
            <person name="Shiryaev A."/>
            <person name="Soop K."/>
            <person name="Spirin V."/>
            <person name="Szebenyi C."/>
            <person name="Tomsovsky M."/>
            <person name="Tulloss R.E."/>
            <person name="Uehling J."/>
            <person name="Grigoriev I.V."/>
            <person name="Vagvolgyi C."/>
            <person name="Papp T."/>
            <person name="Martin F.M."/>
            <person name="Miettinen O."/>
            <person name="Hibbett D.S."/>
            <person name="Nagy L.G."/>
        </authorList>
    </citation>
    <scope>NUCLEOTIDE SEQUENCE [LARGE SCALE GENOMIC DNA]</scope>
    <source>
        <strain evidence="3 4">CBS 121175</strain>
    </source>
</reference>
<dbReference type="PANTHER" id="PTHR21068">
    <property type="entry name" value="SPARTIN"/>
    <property type="match status" value="1"/>
</dbReference>
<feature type="domain" description="Senescence" evidence="2">
    <location>
        <begin position="206"/>
        <end position="459"/>
    </location>
</feature>
<dbReference type="GO" id="GO:0005886">
    <property type="term" value="C:plasma membrane"/>
    <property type="evidence" value="ECO:0007669"/>
    <property type="project" value="TreeGrafter"/>
</dbReference>
<evidence type="ECO:0000313" key="4">
    <source>
        <dbReference type="Proteomes" id="UP000307440"/>
    </source>
</evidence>
<gene>
    <name evidence="3" type="ORF">FA15DRAFT_378241</name>
</gene>
<proteinExistence type="predicted"/>
<organism evidence="3 4">
    <name type="scientific">Coprinopsis marcescibilis</name>
    <name type="common">Agaric fungus</name>
    <name type="synonym">Psathyrella marcescibilis</name>
    <dbReference type="NCBI Taxonomy" id="230819"/>
    <lineage>
        <taxon>Eukaryota</taxon>
        <taxon>Fungi</taxon>
        <taxon>Dikarya</taxon>
        <taxon>Basidiomycota</taxon>
        <taxon>Agaricomycotina</taxon>
        <taxon>Agaricomycetes</taxon>
        <taxon>Agaricomycetidae</taxon>
        <taxon>Agaricales</taxon>
        <taxon>Agaricineae</taxon>
        <taxon>Psathyrellaceae</taxon>
        <taxon>Coprinopsis</taxon>
    </lineage>
</organism>
<evidence type="ECO:0000313" key="3">
    <source>
        <dbReference type="EMBL" id="TFK25054.1"/>
    </source>
</evidence>
<dbReference type="Proteomes" id="UP000307440">
    <property type="component" value="Unassembled WGS sequence"/>
</dbReference>
<dbReference type="PANTHER" id="PTHR21068:SF43">
    <property type="entry name" value="SPARTIN"/>
    <property type="match status" value="1"/>
</dbReference>
<dbReference type="STRING" id="230819.A0A5C3KXC8"/>
<feature type="region of interest" description="Disordered" evidence="1">
    <location>
        <begin position="243"/>
        <end position="267"/>
    </location>
</feature>
<dbReference type="Pfam" id="PF06911">
    <property type="entry name" value="Senescence"/>
    <property type="match status" value="1"/>
</dbReference>
<accession>A0A5C3KXC8</accession>
<name>A0A5C3KXC8_COPMA</name>
<evidence type="ECO:0000259" key="2">
    <source>
        <dbReference type="Pfam" id="PF06911"/>
    </source>
</evidence>